<sequence>MVCEIPVTSKDGSLLRLKTTVADAGLEETSRRLPKLLIDGPYGAPAQDYKKYDILLLIGLGIGATPFISILKDLLNNIKSDEEMQRIHKPEINNLKSNVRGRAYFHWVTREQGSFGWFKGVMDDVAESDHNHIIEMHNYLTSVYFEDNERSALLAMAQELRHAKNGVNVVSESRIRSHFGRPNWRKVFSNLANAHKVLAGVFYCGSPTLTKELRDISKEFSHTTSTQFHFHKENF</sequence>
<dbReference type="GO" id="GO:0005886">
    <property type="term" value="C:plasma membrane"/>
    <property type="evidence" value="ECO:0007669"/>
    <property type="project" value="TreeGrafter"/>
</dbReference>
<reference evidence="6" key="1">
    <citation type="submission" date="2020-07" db="EMBL/GenBank/DDBJ databases">
        <authorList>
            <person name="Lin J."/>
        </authorList>
    </citation>
    <scope>NUCLEOTIDE SEQUENCE</scope>
</reference>
<dbReference type="SUPFAM" id="SSF52343">
    <property type="entry name" value="Ferredoxin reductase-like, C-terminal NADP-linked domain"/>
    <property type="match status" value="1"/>
</dbReference>
<dbReference type="GO" id="GO:0016174">
    <property type="term" value="F:NAD(P)H oxidase H2O2-forming activity"/>
    <property type="evidence" value="ECO:0007669"/>
    <property type="project" value="TreeGrafter"/>
</dbReference>
<feature type="transmembrane region" description="Helical" evidence="4">
    <location>
        <begin position="54"/>
        <end position="75"/>
    </location>
</feature>
<keyword evidence="1" id="KW-0285">Flavoprotein</keyword>
<dbReference type="AlphaFoldDB" id="A0A6V7PAH4"/>
<dbReference type="Pfam" id="PF08030">
    <property type="entry name" value="NAD_binding_6"/>
    <property type="match status" value="1"/>
</dbReference>
<dbReference type="PRINTS" id="PR00466">
    <property type="entry name" value="GP91PHOX"/>
</dbReference>
<evidence type="ECO:0000256" key="4">
    <source>
        <dbReference type="SAM" id="Phobius"/>
    </source>
</evidence>
<evidence type="ECO:0000256" key="3">
    <source>
        <dbReference type="ARBA" id="ARBA00023002"/>
    </source>
</evidence>
<gene>
    <name evidence="6" type="ORF">CB5_LOCUS10797</name>
</gene>
<organism evidence="6">
    <name type="scientific">Ananas comosus var. bracteatus</name>
    <name type="common">red pineapple</name>
    <dbReference type="NCBI Taxonomy" id="296719"/>
    <lineage>
        <taxon>Eukaryota</taxon>
        <taxon>Viridiplantae</taxon>
        <taxon>Streptophyta</taxon>
        <taxon>Embryophyta</taxon>
        <taxon>Tracheophyta</taxon>
        <taxon>Spermatophyta</taxon>
        <taxon>Magnoliopsida</taxon>
        <taxon>Liliopsida</taxon>
        <taxon>Poales</taxon>
        <taxon>Bromeliaceae</taxon>
        <taxon>Bromelioideae</taxon>
        <taxon>Ananas</taxon>
    </lineage>
</organism>
<keyword evidence="4" id="KW-0472">Membrane</keyword>
<keyword evidence="2" id="KW-0274">FAD</keyword>
<evidence type="ECO:0000256" key="1">
    <source>
        <dbReference type="ARBA" id="ARBA00022630"/>
    </source>
</evidence>
<accession>A0A6V7PAH4</accession>
<protein>
    <recommendedName>
        <fullName evidence="5">Ferric reductase NAD binding domain-containing protein</fullName>
    </recommendedName>
</protein>
<evidence type="ECO:0000259" key="5">
    <source>
        <dbReference type="Pfam" id="PF08030"/>
    </source>
</evidence>
<keyword evidence="4" id="KW-1133">Transmembrane helix</keyword>
<evidence type="ECO:0000256" key="2">
    <source>
        <dbReference type="ARBA" id="ARBA00022827"/>
    </source>
</evidence>
<dbReference type="Gene3D" id="3.40.50.80">
    <property type="entry name" value="Nucleotide-binding domain of ferredoxin-NADP reductase (FNR) module"/>
    <property type="match status" value="1"/>
</dbReference>
<dbReference type="InterPro" id="IPR039261">
    <property type="entry name" value="FNR_nucleotide-bd"/>
</dbReference>
<feature type="domain" description="Ferric reductase NAD binding" evidence="5">
    <location>
        <begin position="52"/>
        <end position="216"/>
    </location>
</feature>
<keyword evidence="3" id="KW-0560">Oxidoreductase</keyword>
<evidence type="ECO:0000313" key="6">
    <source>
        <dbReference type="EMBL" id="CAD1827586.1"/>
    </source>
</evidence>
<dbReference type="PANTHER" id="PTHR11972">
    <property type="entry name" value="NADPH OXIDASE"/>
    <property type="match status" value="1"/>
</dbReference>
<dbReference type="InterPro" id="IPR013121">
    <property type="entry name" value="Fe_red_NAD-bd_6"/>
</dbReference>
<dbReference type="EMBL" id="LR862146">
    <property type="protein sequence ID" value="CAD1827586.1"/>
    <property type="molecule type" value="Genomic_DNA"/>
</dbReference>
<dbReference type="InterPro" id="IPR000778">
    <property type="entry name" value="Cyt_b245_heavy_chain"/>
</dbReference>
<proteinExistence type="predicted"/>
<keyword evidence="4" id="KW-0812">Transmembrane</keyword>
<dbReference type="InterPro" id="IPR050369">
    <property type="entry name" value="RBOH/FRE"/>
</dbReference>
<name>A0A6V7PAH4_ANACO</name>
<dbReference type="PANTHER" id="PTHR11972:SF54">
    <property type="entry name" value="RESPIRATORY BURST OXIDASE HOMOLOG PROTEIN J-RELATED"/>
    <property type="match status" value="1"/>
</dbReference>